<keyword evidence="10" id="KW-0413">Isomerase</keyword>
<feature type="region of interest" description="Disordered" evidence="16">
    <location>
        <begin position="1"/>
        <end position="26"/>
    </location>
</feature>
<dbReference type="SUPFAM" id="SSF51905">
    <property type="entry name" value="FAD/NAD(P)-binding domain"/>
    <property type="match status" value="1"/>
</dbReference>
<dbReference type="AlphaFoldDB" id="A0A840WHU9"/>
<evidence type="ECO:0000256" key="9">
    <source>
        <dbReference type="ARBA" id="ARBA00023221"/>
    </source>
</evidence>
<evidence type="ECO:0000259" key="17">
    <source>
        <dbReference type="PROSITE" id="PS51379"/>
    </source>
</evidence>
<sequence length="645" mass="69503">MSPQRTEDPADGRAQPDADDVNPGVNGAAQDDAFDYDVVVIGSGFGGSVSALRLTEKGYRVGVLEAGRRFTPETLPSSSWDVKNFLWAPQAGMYGIQRIHLLRDVMILAGAGVGGGSLNYANTLYHPMDAFFEDPQWRHITDWKSELSPFYDQARRMLGVRTNPTVTPSDVHLKAVAEDMGVGDTFRLTPVGVCFGDGQDGEGNKAAPGESVGDPYFGGAGPDRKACKECGECMTGCRHGAKNTLTENYLYFAERGGAEVHPLTTVERLRERPESEGGGFAVDTLRTDAPRRRSNARTFTARQVVVAAGTYNTQTLLHRMRDNGMLPRLSEKLGTLTRTNSEALVGAMSKQVPPPEDLTQGVAITSSIHPNANTHIEPVRYGKGSNAMGLLTAIQVPGGGKIPRWLRFLGLAARHPYVFMRSFSNRRWSERVIIGLVMQSLDNSLTTSVKRGLLGGKKLTSRQGHGEPNPTWIPEGQEAATRLAERIDGYPGGTVGDIFNIPMTAHFLGGCPIGDSPESGVIDPYHRLYGHPGLHVVDGSAVTANLGVNPSLTITAQAERAMSMWPNKGEEDTRPAQGEDYRRTKPVYPRDPAVPTGAFAELRFTKSLPLSVVSSTEPPGGEAAGEIAEQIEEKAAEIGAEAPKS</sequence>
<gene>
    <name evidence="18" type="ORF">HNR07_006751</name>
</gene>
<dbReference type="Pfam" id="PF00732">
    <property type="entry name" value="GMC_oxred_N"/>
    <property type="match status" value="1"/>
</dbReference>
<evidence type="ECO:0000313" key="19">
    <source>
        <dbReference type="Proteomes" id="UP000579647"/>
    </source>
</evidence>
<keyword evidence="4" id="KW-0285">Flavoprotein</keyword>
<dbReference type="InterPro" id="IPR017896">
    <property type="entry name" value="4Fe4S_Fe-S-bd"/>
</dbReference>
<dbReference type="PROSITE" id="PS51379">
    <property type="entry name" value="4FE4S_FER_2"/>
    <property type="match status" value="1"/>
</dbReference>
<dbReference type="EC" id="5.3.3.1" evidence="11"/>
<dbReference type="InterPro" id="IPR052542">
    <property type="entry name" value="Cholesterol_Oxidase"/>
</dbReference>
<dbReference type="InterPro" id="IPR000172">
    <property type="entry name" value="GMC_OxRdtase_N"/>
</dbReference>
<dbReference type="PANTHER" id="PTHR47470">
    <property type="entry name" value="CHOLESTEROL OXIDASE"/>
    <property type="match status" value="1"/>
</dbReference>
<comment type="cofactor">
    <cofactor evidence="1">
        <name>FAD</name>
        <dbReference type="ChEBI" id="CHEBI:57692"/>
    </cofactor>
</comment>
<comment type="similarity">
    <text evidence="2">Belongs to the GMC oxidoreductase family.</text>
</comment>
<comment type="pathway">
    <text evidence="12">Steroid metabolism; cholesterol degradation.</text>
</comment>
<feature type="region of interest" description="Disordered" evidence="16">
    <location>
        <begin position="567"/>
        <end position="592"/>
    </location>
</feature>
<evidence type="ECO:0000256" key="15">
    <source>
        <dbReference type="ARBA" id="ARBA00049778"/>
    </source>
</evidence>
<dbReference type="Pfam" id="PF05199">
    <property type="entry name" value="GMC_oxred_C"/>
    <property type="match status" value="1"/>
</dbReference>
<dbReference type="InterPro" id="IPR036188">
    <property type="entry name" value="FAD/NAD-bd_sf"/>
</dbReference>
<dbReference type="InterPro" id="IPR003953">
    <property type="entry name" value="FAD-dep_OxRdtase_2_FAD-bd"/>
</dbReference>
<keyword evidence="8" id="KW-1207">Sterol metabolism</keyword>
<dbReference type="Proteomes" id="UP000579647">
    <property type="component" value="Unassembled WGS sequence"/>
</dbReference>
<dbReference type="EC" id="1.1.3.6" evidence="13"/>
<keyword evidence="3" id="KW-0153">Cholesterol metabolism</keyword>
<evidence type="ECO:0000256" key="6">
    <source>
        <dbReference type="ARBA" id="ARBA00023002"/>
    </source>
</evidence>
<dbReference type="RefSeq" id="WP_221319008.1">
    <property type="nucleotide sequence ID" value="NZ_BAAAKM010000037.1"/>
</dbReference>
<evidence type="ECO:0000256" key="13">
    <source>
        <dbReference type="ARBA" id="ARBA00049723"/>
    </source>
</evidence>
<evidence type="ECO:0000256" key="16">
    <source>
        <dbReference type="SAM" id="MobiDB-lite"/>
    </source>
</evidence>
<evidence type="ECO:0000256" key="14">
    <source>
        <dbReference type="ARBA" id="ARBA00049744"/>
    </source>
</evidence>
<dbReference type="Gene3D" id="3.50.50.60">
    <property type="entry name" value="FAD/NAD(P)-binding domain"/>
    <property type="match status" value="3"/>
</dbReference>
<dbReference type="GO" id="GO:0008203">
    <property type="term" value="P:cholesterol metabolic process"/>
    <property type="evidence" value="ECO:0007669"/>
    <property type="project" value="UniProtKB-KW"/>
</dbReference>
<keyword evidence="7" id="KW-0443">Lipid metabolism</keyword>
<dbReference type="Pfam" id="PF00890">
    <property type="entry name" value="FAD_binding_2"/>
    <property type="match status" value="1"/>
</dbReference>
<organism evidence="18 19">
    <name type="scientific">Nocardiopsis metallicus</name>
    <dbReference type="NCBI Taxonomy" id="179819"/>
    <lineage>
        <taxon>Bacteria</taxon>
        <taxon>Bacillati</taxon>
        <taxon>Actinomycetota</taxon>
        <taxon>Actinomycetes</taxon>
        <taxon>Streptosporangiales</taxon>
        <taxon>Nocardiopsidaceae</taxon>
        <taxon>Nocardiopsis</taxon>
    </lineage>
</organism>
<proteinExistence type="inferred from homology"/>
<evidence type="ECO:0000256" key="4">
    <source>
        <dbReference type="ARBA" id="ARBA00022630"/>
    </source>
</evidence>
<evidence type="ECO:0000313" key="18">
    <source>
        <dbReference type="EMBL" id="MBB5495614.1"/>
    </source>
</evidence>
<dbReference type="PANTHER" id="PTHR47470:SF1">
    <property type="entry name" value="FAD-DEPENDENT OXIDOREDUCTASE 2 FAD BINDING DOMAIN-CONTAINING PROTEIN"/>
    <property type="match status" value="1"/>
</dbReference>
<evidence type="ECO:0000256" key="3">
    <source>
        <dbReference type="ARBA" id="ARBA00022548"/>
    </source>
</evidence>
<evidence type="ECO:0000256" key="5">
    <source>
        <dbReference type="ARBA" id="ARBA00022827"/>
    </source>
</evidence>
<evidence type="ECO:0000256" key="12">
    <source>
        <dbReference type="ARBA" id="ARBA00049645"/>
    </source>
</evidence>
<dbReference type="GO" id="GO:0050660">
    <property type="term" value="F:flavin adenine dinucleotide binding"/>
    <property type="evidence" value="ECO:0007669"/>
    <property type="project" value="InterPro"/>
</dbReference>
<dbReference type="GO" id="GO:0004769">
    <property type="term" value="F:steroid Delta-isomerase activity"/>
    <property type="evidence" value="ECO:0007669"/>
    <property type="project" value="UniProtKB-EC"/>
</dbReference>
<dbReference type="GO" id="GO:0016995">
    <property type="term" value="F:cholesterol oxidase activity"/>
    <property type="evidence" value="ECO:0007669"/>
    <property type="project" value="UniProtKB-EC"/>
</dbReference>
<keyword evidence="9" id="KW-0753">Steroid metabolism</keyword>
<keyword evidence="6 18" id="KW-0560">Oxidoreductase</keyword>
<feature type="compositionally biased region" description="Basic and acidic residues" evidence="16">
    <location>
        <begin position="1"/>
        <end position="16"/>
    </location>
</feature>
<evidence type="ECO:0000256" key="2">
    <source>
        <dbReference type="ARBA" id="ARBA00010790"/>
    </source>
</evidence>
<protein>
    <recommendedName>
        <fullName evidence="14">Cholesterol oxidase</fullName>
        <ecNumber evidence="13">1.1.3.6</ecNumber>
        <ecNumber evidence="11">5.3.3.1</ecNumber>
    </recommendedName>
    <alternativeName>
        <fullName evidence="15">Cholesterol isomerase</fullName>
    </alternativeName>
</protein>
<evidence type="ECO:0000256" key="11">
    <source>
        <dbReference type="ARBA" id="ARBA00038856"/>
    </source>
</evidence>
<dbReference type="EMBL" id="JACHDO010000001">
    <property type="protein sequence ID" value="MBB5495614.1"/>
    <property type="molecule type" value="Genomic_DNA"/>
</dbReference>
<evidence type="ECO:0000256" key="8">
    <source>
        <dbReference type="ARBA" id="ARBA00023166"/>
    </source>
</evidence>
<dbReference type="InterPro" id="IPR007867">
    <property type="entry name" value="GMC_OxRtase_C"/>
</dbReference>
<comment type="caution">
    <text evidence="18">The sequence shown here is derived from an EMBL/GenBank/DDBJ whole genome shotgun (WGS) entry which is preliminary data.</text>
</comment>
<keyword evidence="5" id="KW-0274">FAD</keyword>
<keyword evidence="19" id="KW-1185">Reference proteome</keyword>
<feature type="compositionally biased region" description="Basic and acidic residues" evidence="16">
    <location>
        <begin position="568"/>
        <end position="583"/>
    </location>
</feature>
<feature type="domain" description="4Fe-4S ferredoxin-type" evidence="17">
    <location>
        <begin position="218"/>
        <end position="248"/>
    </location>
</feature>
<evidence type="ECO:0000256" key="10">
    <source>
        <dbReference type="ARBA" id="ARBA00023235"/>
    </source>
</evidence>
<accession>A0A840WHU9</accession>
<evidence type="ECO:0000256" key="7">
    <source>
        <dbReference type="ARBA" id="ARBA00023098"/>
    </source>
</evidence>
<name>A0A840WHU9_9ACTN</name>
<reference evidence="18 19" key="1">
    <citation type="submission" date="2020-08" db="EMBL/GenBank/DDBJ databases">
        <title>Sequencing the genomes of 1000 actinobacteria strains.</title>
        <authorList>
            <person name="Klenk H.-P."/>
        </authorList>
    </citation>
    <scope>NUCLEOTIDE SEQUENCE [LARGE SCALE GENOMIC DNA]</scope>
    <source>
        <strain evidence="18 19">DSM 44598</strain>
    </source>
</reference>
<evidence type="ECO:0000256" key="1">
    <source>
        <dbReference type="ARBA" id="ARBA00001974"/>
    </source>
</evidence>